<dbReference type="PANTHER" id="PTHR11441:SF0">
    <property type="entry name" value="THYMIDINE KINASE, CYTOSOLIC"/>
    <property type="match status" value="1"/>
</dbReference>
<sequence>MFAGKSSELLKRLLFIEHGGHKVLVLKPIVDDRYHSEHKDEIVTHNKLRHPAVSVIDLELVKDNYTIKPYNFHSVFIDEVQFFDTNETVWFVEEGLRSGVNFAIAGLDQDSRGVPFETTARMLSLADEVVKIKAFCTVCGIDAGKTQRLKATKNSERVKIGGAESYEPRCHEHWEPK</sequence>
<evidence type="ECO:0000313" key="8">
    <source>
        <dbReference type="EMBL" id="SVB42922.1"/>
    </source>
</evidence>
<dbReference type="GO" id="GO:0046104">
    <property type="term" value="P:thymidine metabolic process"/>
    <property type="evidence" value="ECO:0007669"/>
    <property type="project" value="TreeGrafter"/>
</dbReference>
<dbReference type="GO" id="GO:0005524">
    <property type="term" value="F:ATP binding"/>
    <property type="evidence" value="ECO:0007669"/>
    <property type="project" value="UniProtKB-KW"/>
</dbReference>
<evidence type="ECO:0000256" key="6">
    <source>
        <dbReference type="ARBA" id="ARBA00022777"/>
    </source>
</evidence>
<dbReference type="GO" id="GO:0004797">
    <property type="term" value="F:thymidine kinase activity"/>
    <property type="evidence" value="ECO:0007669"/>
    <property type="project" value="UniProtKB-EC"/>
</dbReference>
<name>A0A382DXV1_9ZZZZ</name>
<keyword evidence="6" id="KW-0418">Kinase</keyword>
<keyword evidence="4" id="KW-0808">Transferase</keyword>
<protein>
    <recommendedName>
        <fullName evidence="2">thymidine kinase</fullName>
        <ecNumber evidence="2">2.7.1.21</ecNumber>
    </recommendedName>
</protein>
<evidence type="ECO:0000256" key="1">
    <source>
        <dbReference type="ARBA" id="ARBA00007587"/>
    </source>
</evidence>
<gene>
    <name evidence="8" type="ORF">METZ01_LOCUS195776</name>
</gene>
<dbReference type="PIRSF" id="PIRSF035805">
    <property type="entry name" value="TK_cell"/>
    <property type="match status" value="1"/>
</dbReference>
<dbReference type="Pfam" id="PF00265">
    <property type="entry name" value="TK"/>
    <property type="match status" value="1"/>
</dbReference>
<keyword evidence="3" id="KW-0237">DNA synthesis</keyword>
<dbReference type="AlphaFoldDB" id="A0A382DXV1"/>
<organism evidence="8">
    <name type="scientific">marine metagenome</name>
    <dbReference type="NCBI Taxonomy" id="408172"/>
    <lineage>
        <taxon>unclassified sequences</taxon>
        <taxon>metagenomes</taxon>
        <taxon>ecological metagenomes</taxon>
    </lineage>
</organism>
<dbReference type="PANTHER" id="PTHR11441">
    <property type="entry name" value="THYMIDINE KINASE"/>
    <property type="match status" value="1"/>
</dbReference>
<keyword evidence="5" id="KW-0547">Nucleotide-binding</keyword>
<proteinExistence type="inferred from homology"/>
<reference evidence="8" key="1">
    <citation type="submission" date="2018-05" db="EMBL/GenBank/DDBJ databases">
        <authorList>
            <person name="Lanie J.A."/>
            <person name="Ng W.-L."/>
            <person name="Kazmierczak K.M."/>
            <person name="Andrzejewski T.M."/>
            <person name="Davidsen T.M."/>
            <person name="Wayne K.J."/>
            <person name="Tettelin H."/>
            <person name="Glass J.I."/>
            <person name="Rusch D."/>
            <person name="Podicherti R."/>
            <person name="Tsui H.-C.T."/>
            <person name="Winkler M.E."/>
        </authorList>
    </citation>
    <scope>NUCLEOTIDE SEQUENCE</scope>
</reference>
<dbReference type="SUPFAM" id="SSF52540">
    <property type="entry name" value="P-loop containing nucleoside triphosphate hydrolases"/>
    <property type="match status" value="1"/>
</dbReference>
<dbReference type="Gene3D" id="3.30.60.20">
    <property type="match status" value="1"/>
</dbReference>
<evidence type="ECO:0000256" key="3">
    <source>
        <dbReference type="ARBA" id="ARBA00022634"/>
    </source>
</evidence>
<dbReference type="Gene3D" id="3.40.50.300">
    <property type="entry name" value="P-loop containing nucleotide triphosphate hydrolases"/>
    <property type="match status" value="1"/>
</dbReference>
<dbReference type="EMBL" id="UINC01041529">
    <property type="protein sequence ID" value="SVB42922.1"/>
    <property type="molecule type" value="Genomic_DNA"/>
</dbReference>
<comment type="similarity">
    <text evidence="1">Belongs to the thymidine kinase family.</text>
</comment>
<evidence type="ECO:0000256" key="5">
    <source>
        <dbReference type="ARBA" id="ARBA00022741"/>
    </source>
</evidence>
<dbReference type="SUPFAM" id="SSF57716">
    <property type="entry name" value="Glucocorticoid receptor-like (DNA-binding domain)"/>
    <property type="match status" value="1"/>
</dbReference>
<dbReference type="InterPro" id="IPR027417">
    <property type="entry name" value="P-loop_NTPase"/>
</dbReference>
<dbReference type="GO" id="GO:0071897">
    <property type="term" value="P:DNA biosynthetic process"/>
    <property type="evidence" value="ECO:0007669"/>
    <property type="project" value="UniProtKB-KW"/>
</dbReference>
<dbReference type="InterPro" id="IPR001267">
    <property type="entry name" value="Thymidine_kinase"/>
</dbReference>
<keyword evidence="7" id="KW-0067">ATP-binding</keyword>
<evidence type="ECO:0000256" key="4">
    <source>
        <dbReference type="ARBA" id="ARBA00022679"/>
    </source>
</evidence>
<dbReference type="EC" id="2.7.1.21" evidence="2"/>
<evidence type="ECO:0000256" key="2">
    <source>
        <dbReference type="ARBA" id="ARBA00012118"/>
    </source>
</evidence>
<evidence type="ECO:0000256" key="7">
    <source>
        <dbReference type="ARBA" id="ARBA00022840"/>
    </source>
</evidence>
<accession>A0A382DXV1</accession>